<name>A0A7L4PBX0_9CREN</name>
<dbReference type="InterPro" id="IPR044672">
    <property type="entry name" value="MOCS2A"/>
</dbReference>
<dbReference type="InterPro" id="IPR003749">
    <property type="entry name" value="ThiS/MoaD-like"/>
</dbReference>
<dbReference type="OMA" id="SEWKGHQ"/>
<protein>
    <submittedName>
        <fullName evidence="4">MoaD family protein</fullName>
    </submittedName>
</protein>
<dbReference type="GO" id="GO:0006777">
    <property type="term" value="P:Mo-molybdopterin cofactor biosynthetic process"/>
    <property type="evidence" value="ECO:0007669"/>
    <property type="project" value="UniProtKB-KW"/>
</dbReference>
<dbReference type="PANTHER" id="PTHR33359:SF1">
    <property type="entry name" value="MOLYBDOPTERIN SYNTHASE SULFUR CARRIER SUBUNIT"/>
    <property type="match status" value="1"/>
</dbReference>
<dbReference type="EMBL" id="JAAVJF010000003">
    <property type="protein sequence ID" value="NYR15600.1"/>
    <property type="molecule type" value="Genomic_DNA"/>
</dbReference>
<dbReference type="Pfam" id="PF02597">
    <property type="entry name" value="ThiS"/>
    <property type="match status" value="1"/>
</dbReference>
<dbReference type="Gene3D" id="3.10.20.30">
    <property type="match status" value="1"/>
</dbReference>
<comment type="pathway">
    <text evidence="1">Cofactor biosynthesis; molybdopterin biosynthesis.</text>
</comment>
<dbReference type="NCBIfam" id="TIGR01687">
    <property type="entry name" value="moaD_arch"/>
    <property type="match status" value="1"/>
</dbReference>
<dbReference type="InterPro" id="IPR012675">
    <property type="entry name" value="Beta-grasp_dom_sf"/>
</dbReference>
<dbReference type="Gene3D" id="3.90.1170.40">
    <property type="entry name" value="Molybdopterin biosynthesis MoaE subunit"/>
    <property type="match status" value="1"/>
</dbReference>
<dbReference type="SUPFAM" id="SSF54285">
    <property type="entry name" value="MoaD/ThiS"/>
    <property type="match status" value="1"/>
</dbReference>
<evidence type="ECO:0000256" key="2">
    <source>
        <dbReference type="ARBA" id="ARBA00022741"/>
    </source>
</evidence>
<dbReference type="CDD" id="cd00756">
    <property type="entry name" value="MoaE"/>
    <property type="match status" value="1"/>
</dbReference>
<dbReference type="SUPFAM" id="SSF54690">
    <property type="entry name" value="Molybdopterin synthase subunit MoaE"/>
    <property type="match status" value="1"/>
</dbReference>
<keyword evidence="3" id="KW-0501">Molybdenum cofactor biosynthesis</keyword>
<evidence type="ECO:0000313" key="5">
    <source>
        <dbReference type="Proteomes" id="UP000554766"/>
    </source>
</evidence>
<reference evidence="4 5" key="1">
    <citation type="journal article" date="2020" name="Nat. Commun.">
        <title>The structures of two archaeal type IV pili illuminate evolutionary relationships.</title>
        <authorList>
            <person name="Wang F."/>
            <person name="Baquero D.P."/>
            <person name="Su Z."/>
            <person name="Beltran L.C."/>
            <person name="Prangishvili D."/>
            <person name="Krupovic M."/>
            <person name="Egelman E.H."/>
        </authorList>
    </citation>
    <scope>NUCLEOTIDE SEQUENCE [LARGE SCALE GENOMIC DNA]</scope>
    <source>
        <strain evidence="4 5">2GA</strain>
    </source>
</reference>
<dbReference type="InterPro" id="IPR036563">
    <property type="entry name" value="MoaE_sf"/>
</dbReference>
<gene>
    <name evidence="4" type="ORF">HC235_06560</name>
</gene>
<comment type="caution">
    <text evidence="4">The sequence shown here is derived from an EMBL/GenBank/DDBJ whole genome shotgun (WGS) entry which is preliminary data.</text>
</comment>
<evidence type="ECO:0000256" key="3">
    <source>
        <dbReference type="ARBA" id="ARBA00023150"/>
    </source>
</evidence>
<dbReference type="FunFam" id="3.10.20.30:FF:000010">
    <property type="entry name" value="Molybdopterin synthase sulfur carrier subunit"/>
    <property type="match status" value="1"/>
</dbReference>
<dbReference type="InterPro" id="IPR016155">
    <property type="entry name" value="Mopterin_synth/thiamin_S_b"/>
</dbReference>
<dbReference type="GO" id="GO:0000166">
    <property type="term" value="F:nucleotide binding"/>
    <property type="evidence" value="ECO:0007669"/>
    <property type="project" value="UniProtKB-KW"/>
</dbReference>
<dbReference type="InterPro" id="IPR003448">
    <property type="entry name" value="Mopterin_biosynth_MoaE"/>
</dbReference>
<dbReference type="Proteomes" id="UP000554766">
    <property type="component" value="Unassembled WGS sequence"/>
</dbReference>
<dbReference type="RefSeq" id="WP_011901814.1">
    <property type="nucleotide sequence ID" value="NZ_JAAVJF010000003.1"/>
</dbReference>
<dbReference type="InterPro" id="IPR010038">
    <property type="entry name" value="MoaD_arc-typ"/>
</dbReference>
<keyword evidence="2" id="KW-0547">Nucleotide-binding</keyword>
<keyword evidence="5" id="KW-1185">Reference proteome</keyword>
<proteinExistence type="predicted"/>
<accession>A0A7L4PBX0</accession>
<evidence type="ECO:0000256" key="1">
    <source>
        <dbReference type="ARBA" id="ARBA00005046"/>
    </source>
</evidence>
<dbReference type="PANTHER" id="PTHR33359">
    <property type="entry name" value="MOLYBDOPTERIN SYNTHASE SULFUR CARRIER SUBUNIT"/>
    <property type="match status" value="1"/>
</dbReference>
<sequence>MKIRVKYFSALRDITGKTSEDLEMPDGSTLGDLINWFFKQYPKAQAFKEELLVLVNGKSLDWSYVLNGGDEVAIMPPVSGGGGVINTQLDLNKELADIIHKTAHQGAGGVVIFVGYVKGRVDQATVETLEYEAYEPHATSKLLEIEEWARRQEGVLDARIYHMVGSLKPGDHTIYVFVSAITREIAFRVARDALERVKHEVPIFKLEKRSDGEFWVLGDGKRVPRSRG</sequence>
<evidence type="ECO:0000313" key="4">
    <source>
        <dbReference type="EMBL" id="NYR15600.1"/>
    </source>
</evidence>
<dbReference type="CDD" id="cd00754">
    <property type="entry name" value="Ubl_MoaD"/>
    <property type="match status" value="1"/>
</dbReference>
<dbReference type="AlphaFoldDB" id="A0A7L4PBX0"/>
<dbReference type="Pfam" id="PF02391">
    <property type="entry name" value="MoaE"/>
    <property type="match status" value="1"/>
</dbReference>
<dbReference type="GO" id="GO:1990133">
    <property type="term" value="C:molybdopterin adenylyltransferase complex"/>
    <property type="evidence" value="ECO:0007669"/>
    <property type="project" value="TreeGrafter"/>
</dbReference>
<dbReference type="GeneID" id="5055454"/>
<organism evidence="4 5">
    <name type="scientific">Pyrobaculum arsenaticum</name>
    <dbReference type="NCBI Taxonomy" id="121277"/>
    <lineage>
        <taxon>Archaea</taxon>
        <taxon>Thermoproteota</taxon>
        <taxon>Thermoprotei</taxon>
        <taxon>Thermoproteales</taxon>
        <taxon>Thermoproteaceae</taxon>
        <taxon>Pyrobaculum</taxon>
    </lineage>
</organism>